<dbReference type="InterPro" id="IPR041736">
    <property type="entry name" value="4OHPhenylPyrv_dOase_N"/>
</dbReference>
<protein>
    <submittedName>
        <fullName evidence="7">4-hydroxyphenylpyruvate dioxygenase</fullName>
    </submittedName>
</protein>
<feature type="binding site" evidence="5">
    <location>
        <position position="280"/>
    </location>
    <ligand>
        <name>Fe cation</name>
        <dbReference type="ChEBI" id="CHEBI:24875"/>
    </ligand>
</feature>
<dbReference type="Proteomes" id="UP000282084">
    <property type="component" value="Unassembled WGS sequence"/>
</dbReference>
<evidence type="ECO:0000313" key="7">
    <source>
        <dbReference type="EMBL" id="RKT52559.1"/>
    </source>
</evidence>
<comment type="caution">
    <text evidence="7">The sequence shown here is derived from an EMBL/GenBank/DDBJ whole genome shotgun (WGS) entry which is preliminary data.</text>
</comment>
<dbReference type="PROSITE" id="PS51819">
    <property type="entry name" value="VOC"/>
    <property type="match status" value="2"/>
</dbReference>
<dbReference type="GO" id="GO:0003868">
    <property type="term" value="F:4-hydroxyphenylpyruvate dioxygenase activity"/>
    <property type="evidence" value="ECO:0007669"/>
    <property type="project" value="InterPro"/>
</dbReference>
<dbReference type="InterPro" id="IPR041735">
    <property type="entry name" value="4OHPhenylPyrv_dOase_C"/>
</dbReference>
<gene>
    <name evidence="7" type="ORF">C8E97_1077</name>
</gene>
<keyword evidence="2 5" id="KW-0479">Metal-binding</keyword>
<evidence type="ECO:0000313" key="8">
    <source>
        <dbReference type="Proteomes" id="UP000282084"/>
    </source>
</evidence>
<evidence type="ECO:0000256" key="2">
    <source>
        <dbReference type="ARBA" id="ARBA00022723"/>
    </source>
</evidence>
<feature type="domain" description="VOC" evidence="6">
    <location>
        <begin position="194"/>
        <end position="350"/>
    </location>
</feature>
<name>A0A495VT88_9PSEU</name>
<dbReference type="NCBIfam" id="TIGR01263">
    <property type="entry name" value="4HPPD"/>
    <property type="match status" value="1"/>
</dbReference>
<evidence type="ECO:0000256" key="1">
    <source>
        <dbReference type="ARBA" id="ARBA00005877"/>
    </source>
</evidence>
<dbReference type="FunFam" id="3.10.180.10:FF:000001">
    <property type="entry name" value="4-hydroxyphenylpyruvate dioxygenase"/>
    <property type="match status" value="1"/>
</dbReference>
<sequence length="393" mass="44170">MTQHLDDVSYDQLRQLVGLVDYDGSRDPFPVRSLDAVVFVVGNATQTAWFYQVAFGMQLVAYSGPETGQRDHKSFVLKSGSARFVINGGVRPDSPLLDHHRKHGDGVVDIALEVADVDKCIKHAREQGATVLEEPHDVEDEHGVVRRAAIATYGETRHTLIDRSRYNGPYLPGYVAQESTVVRPEGAPKRLFQAVDHCVGNVELGKMDYWVDWYNRVMGFVNMAEFVGEDIATDYSALMSKVVSNGNHRVKFPLNEPAIAKRKSQIDEYLEFYTGAGVQHIALATNDIVATLTAMRAAGVEFLETPDSYYDDPELRARIGEVRVPIEKLKEHRILVDRDEDGYLLQIFTKPIGDRPTVFYELIERHGSLGFGIGNFKALFEAIEREQERRGNL</sequence>
<dbReference type="RefSeq" id="WP_121002205.1">
    <property type="nucleotide sequence ID" value="NZ_RBXO01000001.1"/>
</dbReference>
<comment type="similarity">
    <text evidence="1">Belongs to the 4HPPD family.</text>
</comment>
<keyword evidence="8" id="KW-1185">Reference proteome</keyword>
<accession>A0A495VT88</accession>
<dbReference type="OrthoDB" id="9780241at2"/>
<dbReference type="PANTHER" id="PTHR11959">
    <property type="entry name" value="4-HYDROXYPHENYLPYRUVATE DIOXYGENASE"/>
    <property type="match status" value="1"/>
</dbReference>
<dbReference type="InterPro" id="IPR029068">
    <property type="entry name" value="Glyas_Bleomycin-R_OHBP_Dase"/>
</dbReference>
<dbReference type="GO" id="GO:0046872">
    <property type="term" value="F:metal ion binding"/>
    <property type="evidence" value="ECO:0007669"/>
    <property type="project" value="UniProtKB-KW"/>
</dbReference>
<dbReference type="GO" id="GO:0006572">
    <property type="term" value="P:L-tyrosine catabolic process"/>
    <property type="evidence" value="ECO:0007669"/>
    <property type="project" value="TreeGrafter"/>
</dbReference>
<comment type="cofactor">
    <cofactor evidence="5">
        <name>Fe cation</name>
        <dbReference type="ChEBI" id="CHEBI:24875"/>
    </cofactor>
    <text evidence="5">Binds 1 Fe cation per subunit.</text>
</comment>
<dbReference type="SUPFAM" id="SSF54593">
    <property type="entry name" value="Glyoxalase/Bleomycin resistance protein/Dihydroxybiphenyl dioxygenase"/>
    <property type="match status" value="1"/>
</dbReference>
<feature type="binding site" evidence="5">
    <location>
        <position position="197"/>
    </location>
    <ligand>
        <name>Fe cation</name>
        <dbReference type="ChEBI" id="CHEBI:24875"/>
    </ligand>
</feature>
<dbReference type="AlphaFoldDB" id="A0A495VT88"/>
<evidence type="ECO:0000256" key="5">
    <source>
        <dbReference type="PIRSR" id="PIRSR009283-1"/>
    </source>
</evidence>
<proteinExistence type="inferred from homology"/>
<dbReference type="Gene3D" id="3.10.180.10">
    <property type="entry name" value="2,3-Dihydroxybiphenyl 1,2-Dioxygenase, domain 1"/>
    <property type="match status" value="2"/>
</dbReference>
<keyword evidence="7" id="KW-0670">Pyruvate</keyword>
<dbReference type="PIRSF" id="PIRSF009283">
    <property type="entry name" value="HPP_dOase"/>
    <property type="match status" value="1"/>
</dbReference>
<keyword evidence="4 5" id="KW-0408">Iron</keyword>
<dbReference type="InterPro" id="IPR005956">
    <property type="entry name" value="4OHPhenylPyrv_dOase"/>
</dbReference>
<evidence type="ECO:0000256" key="3">
    <source>
        <dbReference type="ARBA" id="ARBA00022737"/>
    </source>
</evidence>
<dbReference type="Pfam" id="PF00903">
    <property type="entry name" value="Glyoxalase"/>
    <property type="match status" value="2"/>
</dbReference>
<dbReference type="CDD" id="cd08342">
    <property type="entry name" value="HPPD_N_like"/>
    <property type="match status" value="1"/>
</dbReference>
<organism evidence="7 8">
    <name type="scientific">Saccharothrix australiensis</name>
    <dbReference type="NCBI Taxonomy" id="2072"/>
    <lineage>
        <taxon>Bacteria</taxon>
        <taxon>Bacillati</taxon>
        <taxon>Actinomycetota</taxon>
        <taxon>Actinomycetes</taxon>
        <taxon>Pseudonocardiales</taxon>
        <taxon>Pseudonocardiaceae</taxon>
        <taxon>Saccharothrix</taxon>
    </lineage>
</organism>
<dbReference type="PANTHER" id="PTHR11959:SF1">
    <property type="entry name" value="4-HYDROXYPHENYLPYRUVATE DIOXYGENASE"/>
    <property type="match status" value="1"/>
</dbReference>
<reference evidence="7 8" key="1">
    <citation type="submission" date="2018-10" db="EMBL/GenBank/DDBJ databases">
        <title>Sequencing the genomes of 1000 actinobacteria strains.</title>
        <authorList>
            <person name="Klenk H.-P."/>
        </authorList>
    </citation>
    <scope>NUCLEOTIDE SEQUENCE [LARGE SCALE GENOMIC DNA]</scope>
    <source>
        <strain evidence="7 8">DSM 43800</strain>
    </source>
</reference>
<dbReference type="CDD" id="cd07250">
    <property type="entry name" value="HPPD_C_like"/>
    <property type="match status" value="1"/>
</dbReference>
<dbReference type="InterPro" id="IPR004360">
    <property type="entry name" value="Glyas_Fos-R_dOase_dom"/>
</dbReference>
<keyword evidence="7" id="KW-0223">Dioxygenase</keyword>
<dbReference type="InterPro" id="IPR037523">
    <property type="entry name" value="VOC_core"/>
</dbReference>
<evidence type="ECO:0000259" key="6">
    <source>
        <dbReference type="PROSITE" id="PS51819"/>
    </source>
</evidence>
<keyword evidence="3" id="KW-0677">Repeat</keyword>
<feature type="domain" description="VOC" evidence="6">
    <location>
        <begin position="33"/>
        <end position="163"/>
    </location>
</feature>
<evidence type="ECO:0000256" key="4">
    <source>
        <dbReference type="ARBA" id="ARBA00023004"/>
    </source>
</evidence>
<keyword evidence="7" id="KW-0560">Oxidoreductase</keyword>
<dbReference type="EMBL" id="RBXO01000001">
    <property type="protein sequence ID" value="RKT52559.1"/>
    <property type="molecule type" value="Genomic_DNA"/>
</dbReference>
<feature type="binding site" evidence="5">
    <location>
        <position position="361"/>
    </location>
    <ligand>
        <name>Fe cation</name>
        <dbReference type="ChEBI" id="CHEBI:24875"/>
    </ligand>
</feature>